<name>A0A9N9EDX3_9GLOM</name>
<dbReference type="EMBL" id="CAJVQA010008615">
    <property type="protein sequence ID" value="CAG8674580.1"/>
    <property type="molecule type" value="Genomic_DNA"/>
</dbReference>
<dbReference type="Proteomes" id="UP000789759">
    <property type="component" value="Unassembled WGS sequence"/>
</dbReference>
<dbReference type="AlphaFoldDB" id="A0A9N9EDX3"/>
<proteinExistence type="predicted"/>
<sequence>KSAQNRIPIKNPTKDNPYIEEVENLLMQEETQDININKIRLQEQKTEENISDYDMNSKTNTVYTEISIKNNLNIIQRPVINNIDLENT</sequence>
<gene>
    <name evidence="1" type="ORF">CPELLU_LOCUS10451</name>
</gene>
<comment type="caution">
    <text evidence="1">The sequence shown here is derived from an EMBL/GenBank/DDBJ whole genome shotgun (WGS) entry which is preliminary data.</text>
</comment>
<reference evidence="1" key="1">
    <citation type="submission" date="2021-06" db="EMBL/GenBank/DDBJ databases">
        <authorList>
            <person name="Kallberg Y."/>
            <person name="Tangrot J."/>
            <person name="Rosling A."/>
        </authorList>
    </citation>
    <scope>NUCLEOTIDE SEQUENCE</scope>
    <source>
        <strain evidence="1">FL966</strain>
    </source>
</reference>
<feature type="non-terminal residue" evidence="1">
    <location>
        <position position="1"/>
    </location>
</feature>
<protein>
    <submittedName>
        <fullName evidence="1">9724_t:CDS:1</fullName>
    </submittedName>
</protein>
<accession>A0A9N9EDX3</accession>
<keyword evidence="2" id="KW-1185">Reference proteome</keyword>
<evidence type="ECO:0000313" key="1">
    <source>
        <dbReference type="EMBL" id="CAG8674580.1"/>
    </source>
</evidence>
<evidence type="ECO:0000313" key="2">
    <source>
        <dbReference type="Proteomes" id="UP000789759"/>
    </source>
</evidence>
<organism evidence="1 2">
    <name type="scientific">Cetraspora pellucida</name>
    <dbReference type="NCBI Taxonomy" id="1433469"/>
    <lineage>
        <taxon>Eukaryota</taxon>
        <taxon>Fungi</taxon>
        <taxon>Fungi incertae sedis</taxon>
        <taxon>Mucoromycota</taxon>
        <taxon>Glomeromycotina</taxon>
        <taxon>Glomeromycetes</taxon>
        <taxon>Diversisporales</taxon>
        <taxon>Gigasporaceae</taxon>
        <taxon>Cetraspora</taxon>
    </lineage>
</organism>